<dbReference type="Gene3D" id="3.30.1060.10">
    <property type="entry name" value="Peptide methionine sulphoxide reductase MsrA"/>
    <property type="match status" value="1"/>
</dbReference>
<dbReference type="GO" id="GO:0008113">
    <property type="term" value="F:peptide-methionine (S)-S-oxide reductase activity"/>
    <property type="evidence" value="ECO:0007669"/>
    <property type="project" value="UniProtKB-UniRule"/>
</dbReference>
<accession>A0A6L5XE14</accession>
<dbReference type="AlphaFoldDB" id="A0A6L5XE14"/>
<keyword evidence="1 4" id="KW-0560">Oxidoreductase</keyword>
<comment type="function">
    <text evidence="4">Has an important function as a repair enzyme for proteins that have been inactivated by oxidation. Catalyzes the reversible oxidation-reduction of methionine sulfoxide in proteins to methionine.</text>
</comment>
<dbReference type="NCBIfam" id="TIGR00401">
    <property type="entry name" value="msrA"/>
    <property type="match status" value="1"/>
</dbReference>
<protein>
    <recommendedName>
        <fullName evidence="4">Peptide methionine sulfoxide reductase MsrA</fullName>
        <shortName evidence="4">Protein-methionine-S-oxide reductase</shortName>
        <ecNumber evidence="4">1.8.4.11</ecNumber>
    </recommendedName>
    <alternativeName>
        <fullName evidence="4">Peptide-methionine (S)-S-oxide reductase</fullName>
        <shortName evidence="4">Peptide Met(O) reductase</shortName>
    </alternativeName>
</protein>
<dbReference type="HAMAP" id="MF_01401">
    <property type="entry name" value="MsrA"/>
    <property type="match status" value="1"/>
</dbReference>
<comment type="caution">
    <text evidence="6">The sequence shown here is derived from an EMBL/GenBank/DDBJ whole genome shotgun (WGS) entry which is preliminary data.</text>
</comment>
<dbReference type="InterPro" id="IPR036509">
    <property type="entry name" value="Met_Sox_Rdtase_MsrA_sf"/>
</dbReference>
<dbReference type="RefSeq" id="WP_154328591.1">
    <property type="nucleotide sequence ID" value="NZ_CP045696.1"/>
</dbReference>
<dbReference type="Pfam" id="PF01625">
    <property type="entry name" value="PMSR"/>
    <property type="match status" value="1"/>
</dbReference>
<evidence type="ECO:0000313" key="7">
    <source>
        <dbReference type="Proteomes" id="UP000483362"/>
    </source>
</evidence>
<evidence type="ECO:0000259" key="5">
    <source>
        <dbReference type="Pfam" id="PF01625"/>
    </source>
</evidence>
<comment type="catalytic activity">
    <reaction evidence="2 4">
        <text>L-methionyl-[protein] + [thioredoxin]-disulfide + H2O = L-methionyl-(S)-S-oxide-[protein] + [thioredoxin]-dithiol</text>
        <dbReference type="Rhea" id="RHEA:14217"/>
        <dbReference type="Rhea" id="RHEA-COMP:10698"/>
        <dbReference type="Rhea" id="RHEA-COMP:10700"/>
        <dbReference type="Rhea" id="RHEA-COMP:12313"/>
        <dbReference type="Rhea" id="RHEA-COMP:12315"/>
        <dbReference type="ChEBI" id="CHEBI:15377"/>
        <dbReference type="ChEBI" id="CHEBI:16044"/>
        <dbReference type="ChEBI" id="CHEBI:29950"/>
        <dbReference type="ChEBI" id="CHEBI:44120"/>
        <dbReference type="ChEBI" id="CHEBI:50058"/>
        <dbReference type="EC" id="1.8.4.11"/>
    </reaction>
</comment>
<dbReference type="EMBL" id="VULT01000010">
    <property type="protein sequence ID" value="MSS17568.1"/>
    <property type="molecule type" value="Genomic_DNA"/>
</dbReference>
<feature type="active site" evidence="4">
    <location>
        <position position="15"/>
    </location>
</feature>
<evidence type="ECO:0000313" key="6">
    <source>
        <dbReference type="EMBL" id="MSS17568.1"/>
    </source>
</evidence>
<dbReference type="SUPFAM" id="SSF55068">
    <property type="entry name" value="Peptide methionine sulfoxide reductase"/>
    <property type="match status" value="1"/>
</dbReference>
<reference evidence="6 7" key="1">
    <citation type="submission" date="2019-08" db="EMBL/GenBank/DDBJ databases">
        <title>In-depth cultivation of the pig gut microbiome towards novel bacterial diversity and tailored functional studies.</title>
        <authorList>
            <person name="Wylensek D."/>
            <person name="Hitch T.C.A."/>
            <person name="Clavel T."/>
        </authorList>
    </citation>
    <scope>NUCLEOTIDE SEQUENCE [LARGE SCALE GENOMIC DNA]</scope>
    <source>
        <strain evidence="6 7">Oil-RF-744-WCA-WT-10</strain>
    </source>
</reference>
<comment type="catalytic activity">
    <reaction evidence="3 4">
        <text>[thioredoxin]-disulfide + L-methionine + H2O = L-methionine (S)-S-oxide + [thioredoxin]-dithiol</text>
        <dbReference type="Rhea" id="RHEA:19993"/>
        <dbReference type="Rhea" id="RHEA-COMP:10698"/>
        <dbReference type="Rhea" id="RHEA-COMP:10700"/>
        <dbReference type="ChEBI" id="CHEBI:15377"/>
        <dbReference type="ChEBI" id="CHEBI:29950"/>
        <dbReference type="ChEBI" id="CHEBI:50058"/>
        <dbReference type="ChEBI" id="CHEBI:57844"/>
        <dbReference type="ChEBI" id="CHEBI:58772"/>
        <dbReference type="EC" id="1.8.4.11"/>
    </reaction>
</comment>
<organism evidence="6 7">
    <name type="scientific">Sodaliphilus pleomorphus</name>
    <dbReference type="NCBI Taxonomy" id="2606626"/>
    <lineage>
        <taxon>Bacteria</taxon>
        <taxon>Pseudomonadati</taxon>
        <taxon>Bacteroidota</taxon>
        <taxon>Bacteroidia</taxon>
        <taxon>Bacteroidales</taxon>
        <taxon>Muribaculaceae</taxon>
        <taxon>Sodaliphilus</taxon>
    </lineage>
</organism>
<evidence type="ECO:0000256" key="4">
    <source>
        <dbReference type="HAMAP-Rule" id="MF_01401"/>
    </source>
</evidence>
<comment type="similarity">
    <text evidence="4">Belongs to the MsrA Met sulfoxide reductase family.</text>
</comment>
<dbReference type="GO" id="GO:0034599">
    <property type="term" value="P:cellular response to oxidative stress"/>
    <property type="evidence" value="ECO:0007669"/>
    <property type="project" value="TreeGrafter"/>
</dbReference>
<feature type="domain" description="Peptide methionine sulphoxide reductase MsrA" evidence="5">
    <location>
        <begin position="8"/>
        <end position="158"/>
    </location>
</feature>
<name>A0A6L5XE14_9BACT</name>
<evidence type="ECO:0000256" key="1">
    <source>
        <dbReference type="ARBA" id="ARBA00023002"/>
    </source>
</evidence>
<gene>
    <name evidence="4 6" type="primary">msrA</name>
    <name evidence="6" type="ORF">FYJ29_07335</name>
</gene>
<sequence>MEKDELKEIYLAGGCFWGTEHYFKQIDGVVDTEVGYANGRTENPTYKEVCTDKTGFAETVHVMYDPAKVSLNFLLEMFFKAIDPTSINRQGHDTGTQYRTGVYYTDKDDETVINEVFADEQKHINGKIAVENLPLRNFYKAEDYHQNYLDKNPNGYCHLPQSLFEFARKARDNRAKTQ</sequence>
<dbReference type="InterPro" id="IPR050162">
    <property type="entry name" value="MsrA_MetSO_reductase"/>
</dbReference>
<dbReference type="Proteomes" id="UP000483362">
    <property type="component" value="Unassembled WGS sequence"/>
</dbReference>
<evidence type="ECO:0000256" key="2">
    <source>
        <dbReference type="ARBA" id="ARBA00047806"/>
    </source>
</evidence>
<evidence type="ECO:0000256" key="3">
    <source>
        <dbReference type="ARBA" id="ARBA00048782"/>
    </source>
</evidence>
<dbReference type="PANTHER" id="PTHR42799">
    <property type="entry name" value="MITOCHONDRIAL PEPTIDE METHIONINE SULFOXIDE REDUCTASE"/>
    <property type="match status" value="1"/>
</dbReference>
<dbReference type="EC" id="1.8.4.11" evidence="4"/>
<dbReference type="InterPro" id="IPR002569">
    <property type="entry name" value="Met_Sox_Rdtase_MsrA_dom"/>
</dbReference>
<keyword evidence="7" id="KW-1185">Reference proteome</keyword>
<proteinExistence type="inferred from homology"/>
<dbReference type="GO" id="GO:0005737">
    <property type="term" value="C:cytoplasm"/>
    <property type="evidence" value="ECO:0007669"/>
    <property type="project" value="TreeGrafter"/>
</dbReference>
<dbReference type="PANTHER" id="PTHR42799:SF2">
    <property type="entry name" value="MITOCHONDRIAL PEPTIDE METHIONINE SULFOXIDE REDUCTASE"/>
    <property type="match status" value="1"/>
</dbReference>